<dbReference type="InterPro" id="IPR015943">
    <property type="entry name" value="WD40/YVTN_repeat-like_dom_sf"/>
</dbReference>
<keyword evidence="5" id="KW-1185">Reference proteome</keyword>
<dbReference type="Gene3D" id="2.130.10.10">
    <property type="entry name" value="YVTN repeat-like/Quinoprotein amine dehydrogenase"/>
    <property type="match status" value="1"/>
</dbReference>
<protein>
    <submittedName>
        <fullName evidence="4">YCF48-related protein</fullName>
    </submittedName>
</protein>
<evidence type="ECO:0000256" key="1">
    <source>
        <dbReference type="ARBA" id="ARBA00022531"/>
    </source>
</evidence>
<dbReference type="PANTHER" id="PTHR47199:SF2">
    <property type="entry name" value="PHOTOSYSTEM II STABILITY_ASSEMBLY FACTOR HCF136, CHLOROPLASTIC"/>
    <property type="match status" value="1"/>
</dbReference>
<dbReference type="RefSeq" id="WP_240828645.1">
    <property type="nucleotide sequence ID" value="NZ_JAKWBL010000001.1"/>
</dbReference>
<gene>
    <name evidence="4" type="ORF">MKP09_10810</name>
</gene>
<dbReference type="Proteomes" id="UP001202248">
    <property type="component" value="Unassembled WGS sequence"/>
</dbReference>
<dbReference type="InterPro" id="IPR028203">
    <property type="entry name" value="PSII_CF48-like_dom"/>
</dbReference>
<reference evidence="4 5" key="1">
    <citation type="submission" date="2022-02" db="EMBL/GenBank/DDBJ databases">
        <authorList>
            <person name="Min J."/>
        </authorList>
    </citation>
    <scope>NUCLEOTIDE SEQUENCE [LARGE SCALE GENOMIC DNA]</scope>
    <source>
        <strain evidence="4 5">GR10-1</strain>
    </source>
</reference>
<evidence type="ECO:0000259" key="3">
    <source>
        <dbReference type="Pfam" id="PF14870"/>
    </source>
</evidence>
<comment type="caution">
    <text evidence="4">The sequence shown here is derived from an EMBL/GenBank/DDBJ whole genome shotgun (WGS) entry which is preliminary data.</text>
</comment>
<name>A0ABS9SJ37_9BACT</name>
<dbReference type="EMBL" id="JAKWBL010000001">
    <property type="protein sequence ID" value="MCH5598365.1"/>
    <property type="molecule type" value="Genomic_DNA"/>
</dbReference>
<evidence type="ECO:0000313" key="4">
    <source>
        <dbReference type="EMBL" id="MCH5598365.1"/>
    </source>
</evidence>
<proteinExistence type="predicted"/>
<keyword evidence="1" id="KW-0602">Photosynthesis</keyword>
<feature type="domain" description="Photosynthesis system II assembly factor Ycf48/Hcf136-like" evidence="3">
    <location>
        <begin position="13"/>
        <end position="90"/>
    </location>
</feature>
<dbReference type="PANTHER" id="PTHR47199">
    <property type="entry name" value="PHOTOSYSTEM II STABILITY/ASSEMBLY FACTOR HCF136, CHLOROPLASTIC"/>
    <property type="match status" value="1"/>
</dbReference>
<evidence type="ECO:0000313" key="5">
    <source>
        <dbReference type="Proteomes" id="UP001202248"/>
    </source>
</evidence>
<dbReference type="Pfam" id="PF14870">
    <property type="entry name" value="PSII_BNR"/>
    <property type="match status" value="1"/>
</dbReference>
<sequence>MDEKTAIVMGIASPAYILKTADGGKSWKKVYENKDTAMFLDAMVFKNQKEGIVIGDPIDGKIFVAVTNDGGENWKKTNKLALPKAIPGEAFLQPVALI</sequence>
<accession>A0ABS9SJ37</accession>
<dbReference type="SUPFAM" id="SSF110296">
    <property type="entry name" value="Oligoxyloglucan reducing end-specific cellobiohydrolase"/>
    <property type="match status" value="1"/>
</dbReference>
<keyword evidence="2" id="KW-0604">Photosystem II</keyword>
<evidence type="ECO:0000256" key="2">
    <source>
        <dbReference type="ARBA" id="ARBA00023276"/>
    </source>
</evidence>
<organism evidence="4 5">
    <name type="scientific">Niabella ginsengisoli</name>
    <dbReference type="NCBI Taxonomy" id="522298"/>
    <lineage>
        <taxon>Bacteria</taxon>
        <taxon>Pseudomonadati</taxon>
        <taxon>Bacteroidota</taxon>
        <taxon>Chitinophagia</taxon>
        <taxon>Chitinophagales</taxon>
        <taxon>Chitinophagaceae</taxon>
        <taxon>Niabella</taxon>
    </lineage>
</organism>